<protein>
    <submittedName>
        <fullName evidence="4">TetR/AcrR family transcriptional regulator</fullName>
    </submittedName>
</protein>
<organism evidence="4 5">
    <name type="scientific">Brenneria populi</name>
    <dbReference type="NCBI Taxonomy" id="1505588"/>
    <lineage>
        <taxon>Bacteria</taxon>
        <taxon>Pseudomonadati</taxon>
        <taxon>Pseudomonadota</taxon>
        <taxon>Gammaproteobacteria</taxon>
        <taxon>Enterobacterales</taxon>
        <taxon>Pectobacteriaceae</taxon>
        <taxon>Brenneria</taxon>
    </lineage>
</organism>
<dbReference type="PANTHER" id="PTHR43479">
    <property type="entry name" value="ACREF/ENVCD OPERON REPRESSOR-RELATED"/>
    <property type="match status" value="1"/>
</dbReference>
<dbReference type="InterPro" id="IPR001647">
    <property type="entry name" value="HTH_TetR"/>
</dbReference>
<evidence type="ECO:0000256" key="1">
    <source>
        <dbReference type="ARBA" id="ARBA00023125"/>
    </source>
</evidence>
<sequence length="209" mass="23333">MSEMQNEEVGAKSKERRKQVLDAAAKCFRDMGFHGCSIAKISKEAGMSPGHIYYHFANKEAIVEALVAQQESTMFELINDLAASPADEKLAVTLKRQTARMVELHTSPKFIGLWLEIAAEALRNPNVSKVLQSSHNTISALMHEQVLKKTGKSGEKEIRQIRTSMNIIASIFSGLSHHTAIKSHDETSDKEMLIAMINEVIDLFFAKYE</sequence>
<evidence type="ECO:0000313" key="4">
    <source>
        <dbReference type="EMBL" id="MEC5341941.1"/>
    </source>
</evidence>
<dbReference type="EMBL" id="JAYWTM010000004">
    <property type="protein sequence ID" value="MEC5341941.1"/>
    <property type="molecule type" value="Genomic_DNA"/>
</dbReference>
<dbReference type="Proteomes" id="UP001309705">
    <property type="component" value="Unassembled WGS sequence"/>
</dbReference>
<dbReference type="PANTHER" id="PTHR43479:SF11">
    <property type="entry name" value="ACREF_ENVCD OPERON REPRESSOR-RELATED"/>
    <property type="match status" value="1"/>
</dbReference>
<evidence type="ECO:0000313" key="5">
    <source>
        <dbReference type="Proteomes" id="UP001309705"/>
    </source>
</evidence>
<dbReference type="InterPro" id="IPR009057">
    <property type="entry name" value="Homeodomain-like_sf"/>
</dbReference>
<dbReference type="SUPFAM" id="SSF46689">
    <property type="entry name" value="Homeodomain-like"/>
    <property type="match status" value="1"/>
</dbReference>
<dbReference type="RefSeq" id="WP_327617094.1">
    <property type="nucleotide sequence ID" value="NZ_JAYWTM010000004.1"/>
</dbReference>
<dbReference type="Gene3D" id="1.10.357.10">
    <property type="entry name" value="Tetracycline Repressor, domain 2"/>
    <property type="match status" value="1"/>
</dbReference>
<dbReference type="PROSITE" id="PS50977">
    <property type="entry name" value="HTH_TETR_2"/>
    <property type="match status" value="1"/>
</dbReference>
<accession>A0ABU6JMS2</accession>
<dbReference type="PRINTS" id="PR00455">
    <property type="entry name" value="HTHTETR"/>
</dbReference>
<keyword evidence="5" id="KW-1185">Reference proteome</keyword>
<dbReference type="Pfam" id="PF00440">
    <property type="entry name" value="TetR_N"/>
    <property type="match status" value="1"/>
</dbReference>
<feature type="DNA-binding region" description="H-T-H motif" evidence="2">
    <location>
        <begin position="37"/>
        <end position="56"/>
    </location>
</feature>
<gene>
    <name evidence="4" type="ORF">VSX58_04855</name>
</gene>
<keyword evidence="1 2" id="KW-0238">DNA-binding</keyword>
<feature type="domain" description="HTH tetR-type" evidence="3">
    <location>
        <begin position="14"/>
        <end position="74"/>
    </location>
</feature>
<comment type="caution">
    <text evidence="4">The sequence shown here is derived from an EMBL/GenBank/DDBJ whole genome shotgun (WGS) entry which is preliminary data.</text>
</comment>
<name>A0ABU6JMS2_9GAMM</name>
<reference evidence="4 5" key="1">
    <citation type="journal article" date="2017" name="Int. J. Syst. Evol. Microbiol.">
        <title>Brenneria populi subsp. brevivirga subsp. nov. isolated from symptomatic bark of Populus x euramericana canker, and description of Brenneria populi subsp. populi subsp. nov.</title>
        <authorList>
            <person name="Zheng M.H."/>
            <person name="Piao C.G."/>
            <person name="Xue H."/>
            <person name="Guo M.W."/>
            <person name="Li Y."/>
        </authorList>
    </citation>
    <scope>NUCLEOTIDE SEQUENCE [LARGE SCALE GENOMIC DNA]</scope>
    <source>
        <strain evidence="4 5">D9-5</strain>
    </source>
</reference>
<proteinExistence type="predicted"/>
<evidence type="ECO:0000256" key="2">
    <source>
        <dbReference type="PROSITE-ProRule" id="PRU00335"/>
    </source>
</evidence>
<evidence type="ECO:0000259" key="3">
    <source>
        <dbReference type="PROSITE" id="PS50977"/>
    </source>
</evidence>
<dbReference type="InterPro" id="IPR050624">
    <property type="entry name" value="HTH-type_Tx_Regulator"/>
</dbReference>